<proteinExistence type="predicted"/>
<dbReference type="OrthoDB" id="7375466at2"/>
<dbReference type="InterPro" id="IPR036259">
    <property type="entry name" value="MFS_trans_sf"/>
</dbReference>
<dbReference type="AlphaFoldDB" id="A0A5B0EJ35"/>
<sequence length="162" mass="15847">MITVLGADPMGAGLVLADMAAGAFLSGALARPPAARMGADRVVVLGLGLEILGVAALVLVLRAGAPMPALVGFLLLYGLGLGLASAQLTSTVLRDTATAASGQGAATQSTVRQLGSGFGTAIAGSVLAVVTTHAATTKLRHSHCPGSTPRTGPKNSAIRPAA</sequence>
<dbReference type="Proteomes" id="UP000323856">
    <property type="component" value="Unassembled WGS sequence"/>
</dbReference>
<evidence type="ECO:0000313" key="3">
    <source>
        <dbReference type="EMBL" id="KAA0977299.1"/>
    </source>
</evidence>
<feature type="transmembrane region" description="Helical" evidence="2">
    <location>
        <begin position="12"/>
        <end position="30"/>
    </location>
</feature>
<evidence type="ECO:0000256" key="1">
    <source>
        <dbReference type="SAM" id="MobiDB-lite"/>
    </source>
</evidence>
<evidence type="ECO:0000313" key="4">
    <source>
        <dbReference type="Proteomes" id="UP000323856"/>
    </source>
</evidence>
<reference evidence="3 4" key="1">
    <citation type="submission" date="2019-07" db="EMBL/GenBank/DDBJ databases">
        <title>Analysis of the biochemical properties, biological activity and biotechnological potential of siderophores and biosurfactants produced by Antarctic psychrotolerant bacteria.</title>
        <authorList>
            <person name="Styczynski M."/>
            <person name="Krucon T."/>
            <person name="Decewicz P."/>
            <person name="Dziewit L."/>
        </authorList>
    </citation>
    <scope>NUCLEOTIDE SEQUENCE [LARGE SCALE GENOMIC DNA]</scope>
    <source>
        <strain evidence="3 4">ANT_H27</strain>
    </source>
</reference>
<dbReference type="Gene3D" id="1.20.1250.20">
    <property type="entry name" value="MFS general substrate transporter like domains"/>
    <property type="match status" value="1"/>
</dbReference>
<protein>
    <submittedName>
        <fullName evidence="3">MFS transporter</fullName>
    </submittedName>
</protein>
<comment type="caution">
    <text evidence="3">The sequence shown here is derived from an EMBL/GenBank/DDBJ whole genome shotgun (WGS) entry which is preliminary data.</text>
</comment>
<dbReference type="SUPFAM" id="SSF103473">
    <property type="entry name" value="MFS general substrate transporter"/>
    <property type="match status" value="1"/>
</dbReference>
<feature type="region of interest" description="Disordered" evidence="1">
    <location>
        <begin position="140"/>
        <end position="162"/>
    </location>
</feature>
<dbReference type="RefSeq" id="WP_149619347.1">
    <property type="nucleotide sequence ID" value="NZ_VOBL01000007.1"/>
</dbReference>
<evidence type="ECO:0000256" key="2">
    <source>
        <dbReference type="SAM" id="Phobius"/>
    </source>
</evidence>
<feature type="transmembrane region" description="Helical" evidence="2">
    <location>
        <begin position="67"/>
        <end position="86"/>
    </location>
</feature>
<accession>A0A5B0EJ35</accession>
<dbReference type="EMBL" id="VOBL01000007">
    <property type="protein sequence ID" value="KAA0977299.1"/>
    <property type="molecule type" value="Genomic_DNA"/>
</dbReference>
<feature type="transmembrane region" description="Helical" evidence="2">
    <location>
        <begin position="42"/>
        <end position="61"/>
    </location>
</feature>
<keyword evidence="2" id="KW-0472">Membrane</keyword>
<gene>
    <name evidence="3" type="ORF">FQ154_08280</name>
</gene>
<keyword evidence="2" id="KW-0812">Transmembrane</keyword>
<organism evidence="3 4">
    <name type="scientific">Paeniglutamicibacter gangotriensis</name>
    <dbReference type="NCBI Taxonomy" id="254787"/>
    <lineage>
        <taxon>Bacteria</taxon>
        <taxon>Bacillati</taxon>
        <taxon>Actinomycetota</taxon>
        <taxon>Actinomycetes</taxon>
        <taxon>Micrococcales</taxon>
        <taxon>Micrococcaceae</taxon>
        <taxon>Paeniglutamicibacter</taxon>
    </lineage>
</organism>
<keyword evidence="2" id="KW-1133">Transmembrane helix</keyword>
<name>A0A5B0EJ35_9MICC</name>